<organism evidence="1 2">
    <name type="scientific">Pleurotus eryngii</name>
    <name type="common">Boletus of the steppes</name>
    <dbReference type="NCBI Taxonomy" id="5323"/>
    <lineage>
        <taxon>Eukaryota</taxon>
        <taxon>Fungi</taxon>
        <taxon>Dikarya</taxon>
        <taxon>Basidiomycota</taxon>
        <taxon>Agaricomycotina</taxon>
        <taxon>Agaricomycetes</taxon>
        <taxon>Agaricomycetidae</taxon>
        <taxon>Agaricales</taxon>
        <taxon>Pleurotineae</taxon>
        <taxon>Pleurotaceae</taxon>
        <taxon>Pleurotus</taxon>
    </lineage>
</organism>
<dbReference type="AlphaFoldDB" id="A0A9P5ZGX7"/>
<comment type="caution">
    <text evidence="1">The sequence shown here is derived from an EMBL/GenBank/DDBJ whole genome shotgun (WGS) entry which is preliminary data.</text>
</comment>
<protein>
    <submittedName>
        <fullName evidence="1">Uncharacterized protein</fullName>
    </submittedName>
</protein>
<proteinExistence type="predicted"/>
<gene>
    <name evidence="1" type="ORF">BDN71DRAFT_1459067</name>
</gene>
<reference evidence="1" key="1">
    <citation type="submission" date="2020-11" db="EMBL/GenBank/DDBJ databases">
        <authorList>
            <consortium name="DOE Joint Genome Institute"/>
            <person name="Ahrendt S."/>
            <person name="Riley R."/>
            <person name="Andreopoulos W."/>
            <person name="Labutti K."/>
            <person name="Pangilinan J."/>
            <person name="Ruiz-Duenas F.J."/>
            <person name="Barrasa J.M."/>
            <person name="Sanchez-Garcia M."/>
            <person name="Camarero S."/>
            <person name="Miyauchi S."/>
            <person name="Serrano A."/>
            <person name="Linde D."/>
            <person name="Babiker R."/>
            <person name="Drula E."/>
            <person name="Ayuso-Fernandez I."/>
            <person name="Pacheco R."/>
            <person name="Padilla G."/>
            <person name="Ferreira P."/>
            <person name="Barriuso J."/>
            <person name="Kellner H."/>
            <person name="Castanera R."/>
            <person name="Alfaro M."/>
            <person name="Ramirez L."/>
            <person name="Pisabarro A.G."/>
            <person name="Kuo A."/>
            <person name="Tritt A."/>
            <person name="Lipzen A."/>
            <person name="He G."/>
            <person name="Yan M."/>
            <person name="Ng V."/>
            <person name="Cullen D."/>
            <person name="Martin F."/>
            <person name="Rosso M.-N."/>
            <person name="Henrissat B."/>
            <person name="Hibbett D."/>
            <person name="Martinez A.T."/>
            <person name="Grigoriev I.V."/>
        </authorList>
    </citation>
    <scope>NUCLEOTIDE SEQUENCE</scope>
    <source>
        <strain evidence="1">ATCC 90797</strain>
    </source>
</reference>
<accession>A0A9P5ZGX7</accession>
<evidence type="ECO:0000313" key="2">
    <source>
        <dbReference type="Proteomes" id="UP000807025"/>
    </source>
</evidence>
<name>A0A9P5ZGX7_PLEER</name>
<dbReference type="EMBL" id="MU154857">
    <property type="protein sequence ID" value="KAF9486920.1"/>
    <property type="molecule type" value="Genomic_DNA"/>
</dbReference>
<evidence type="ECO:0000313" key="1">
    <source>
        <dbReference type="EMBL" id="KAF9486920.1"/>
    </source>
</evidence>
<feature type="non-terminal residue" evidence="1">
    <location>
        <position position="1"/>
    </location>
</feature>
<dbReference type="Proteomes" id="UP000807025">
    <property type="component" value="Unassembled WGS sequence"/>
</dbReference>
<sequence length="114" mass="12310">TSSWSLSSSVALVVRVGIENAAVLMRSEREEGSRGQAALASPYVFQRLERTLASVTEPAALLSLVVTHGGDTERKTTEGGVAPFRTRTNSTWSIALCSVPLPDSDFNLKRTRTM</sequence>
<keyword evidence="2" id="KW-1185">Reference proteome</keyword>